<dbReference type="Pfam" id="PF16916">
    <property type="entry name" value="ZT_dimer"/>
    <property type="match status" value="1"/>
</dbReference>
<feature type="transmembrane region" description="Helical" evidence="6">
    <location>
        <begin position="159"/>
        <end position="181"/>
    </location>
</feature>
<dbReference type="InterPro" id="IPR058533">
    <property type="entry name" value="Cation_efflux_TM"/>
</dbReference>
<sequence length="314" mass="33327">MDSGNINRKARIIQAASITALVGNAFLAAVKIFLGFKSGSFAVVGDGIDSSVDVLIAIMTLVVARVISRPADEDHPWGHGRAETLATAVLGGLLFFAGAQLVLNSAMNLFQGTELKVPSALALIATLISIAGKTLLAWSQHLFGKRADSPMLKANAKNMASDVILSGGVLVGLGLSLLLNLESADSIMAILVGLWVIKSAVGIFMEVNVELMDGATGTGSYQAVFDAVRSVEGAGNPHRARMRRIAGLWDIDLDIEVKPNMTVLEAHWIAHRVEEAIKERVEGVYDIMVHIEPAGNLEDEGYGLTENSEAEEGK</sequence>
<dbReference type="InterPro" id="IPR027469">
    <property type="entry name" value="Cation_efflux_TMD_sf"/>
</dbReference>
<keyword evidence="2" id="KW-0813">Transport</keyword>
<evidence type="ECO:0000256" key="6">
    <source>
        <dbReference type="SAM" id="Phobius"/>
    </source>
</evidence>
<dbReference type="FunCoup" id="F5Y8L7">
    <property type="interactions" value="322"/>
</dbReference>
<organism evidence="9 10">
    <name type="scientific">Leadbettera azotonutricia (strain ATCC BAA-888 / DSM 13862 / ZAS-9)</name>
    <name type="common">Treponema azotonutricium</name>
    <dbReference type="NCBI Taxonomy" id="545695"/>
    <lineage>
        <taxon>Bacteria</taxon>
        <taxon>Pseudomonadati</taxon>
        <taxon>Spirochaetota</taxon>
        <taxon>Spirochaetia</taxon>
        <taxon>Spirochaetales</taxon>
        <taxon>Breznakiellaceae</taxon>
        <taxon>Leadbettera</taxon>
    </lineage>
</organism>
<reference evidence="10" key="1">
    <citation type="submission" date="2009-12" db="EMBL/GenBank/DDBJ databases">
        <title>Complete sequence of Treponema azotonutricium strain ZAS-9.</title>
        <authorList>
            <person name="Tetu S.G."/>
            <person name="Matson E."/>
            <person name="Ren Q."/>
            <person name="Seshadri R."/>
            <person name="Elbourne L."/>
            <person name="Hassan K.A."/>
            <person name="Durkin A."/>
            <person name="Radune D."/>
            <person name="Mohamoud Y."/>
            <person name="Shay R."/>
            <person name="Jin S."/>
            <person name="Zhang X."/>
            <person name="Lucey K."/>
            <person name="Ballor N.R."/>
            <person name="Ottesen E."/>
            <person name="Rosenthal R."/>
            <person name="Allen A."/>
            <person name="Leadbetter J.R."/>
            <person name="Paulsen I.T."/>
        </authorList>
    </citation>
    <scope>NUCLEOTIDE SEQUENCE [LARGE SCALE GENOMIC DNA]</scope>
    <source>
        <strain evidence="10">ATCC BAA-888 / DSM 13862 / ZAS-9</strain>
    </source>
</reference>
<feature type="transmembrane region" description="Helical" evidence="6">
    <location>
        <begin position="187"/>
        <end position="205"/>
    </location>
</feature>
<dbReference type="GO" id="GO:0016020">
    <property type="term" value="C:membrane"/>
    <property type="evidence" value="ECO:0007669"/>
    <property type="project" value="UniProtKB-SubCell"/>
</dbReference>
<evidence type="ECO:0000313" key="10">
    <source>
        <dbReference type="Proteomes" id="UP000009222"/>
    </source>
</evidence>
<keyword evidence="4 6" id="KW-1133">Transmembrane helix</keyword>
<dbReference type="HOGENOM" id="CLU_013430_3_6_12"/>
<dbReference type="SUPFAM" id="SSF160240">
    <property type="entry name" value="Cation efflux protein cytoplasmic domain-like"/>
    <property type="match status" value="1"/>
</dbReference>
<dbReference type="InterPro" id="IPR050291">
    <property type="entry name" value="CDF_Transporter"/>
</dbReference>
<dbReference type="Pfam" id="PF01545">
    <property type="entry name" value="Cation_efflux"/>
    <property type="match status" value="1"/>
</dbReference>
<protein>
    <submittedName>
        <fullName evidence="9">Cation efflux family protein</fullName>
    </submittedName>
</protein>
<evidence type="ECO:0000256" key="5">
    <source>
        <dbReference type="ARBA" id="ARBA00023136"/>
    </source>
</evidence>
<feature type="domain" description="Cation efflux protein transmembrane" evidence="7">
    <location>
        <begin position="18"/>
        <end position="212"/>
    </location>
</feature>
<dbReference type="NCBIfam" id="TIGR01297">
    <property type="entry name" value="CDF"/>
    <property type="match status" value="1"/>
</dbReference>
<feature type="domain" description="Cation efflux protein cytoplasmic" evidence="8">
    <location>
        <begin position="221"/>
        <end position="293"/>
    </location>
</feature>
<dbReference type="AlphaFoldDB" id="F5Y8L7"/>
<evidence type="ECO:0000313" key="9">
    <source>
        <dbReference type="EMBL" id="AEF81347.1"/>
    </source>
</evidence>
<feature type="transmembrane region" description="Helical" evidence="6">
    <location>
        <begin position="85"/>
        <end position="107"/>
    </location>
</feature>
<evidence type="ECO:0000256" key="1">
    <source>
        <dbReference type="ARBA" id="ARBA00004141"/>
    </source>
</evidence>
<dbReference type="STRING" id="545695.TREAZ_2241"/>
<keyword evidence="3 6" id="KW-0812">Transmembrane</keyword>
<proteinExistence type="predicted"/>
<feature type="transmembrane region" description="Helical" evidence="6">
    <location>
        <begin position="119"/>
        <end position="138"/>
    </location>
</feature>
<feature type="transmembrane region" description="Helical" evidence="6">
    <location>
        <begin position="40"/>
        <end position="64"/>
    </location>
</feature>
<gene>
    <name evidence="9" type="ordered locus">TREAZ_2241</name>
</gene>
<dbReference type="eggNOG" id="COG0053">
    <property type="taxonomic scope" value="Bacteria"/>
</dbReference>
<dbReference type="PANTHER" id="PTHR43840">
    <property type="entry name" value="MITOCHONDRIAL METAL TRANSPORTER 1-RELATED"/>
    <property type="match status" value="1"/>
</dbReference>
<evidence type="ECO:0000259" key="7">
    <source>
        <dbReference type="Pfam" id="PF01545"/>
    </source>
</evidence>
<evidence type="ECO:0000259" key="8">
    <source>
        <dbReference type="Pfam" id="PF16916"/>
    </source>
</evidence>
<evidence type="ECO:0000256" key="3">
    <source>
        <dbReference type="ARBA" id="ARBA00022692"/>
    </source>
</evidence>
<dbReference type="OrthoDB" id="9806522at2"/>
<dbReference type="InterPro" id="IPR036837">
    <property type="entry name" value="Cation_efflux_CTD_sf"/>
</dbReference>
<dbReference type="EMBL" id="CP001841">
    <property type="protein sequence ID" value="AEF81347.1"/>
    <property type="molecule type" value="Genomic_DNA"/>
</dbReference>
<dbReference type="Proteomes" id="UP000009222">
    <property type="component" value="Chromosome"/>
</dbReference>
<keyword evidence="10" id="KW-1185">Reference proteome</keyword>
<dbReference type="RefSeq" id="WP_015709811.1">
    <property type="nucleotide sequence ID" value="NC_015577.1"/>
</dbReference>
<name>F5Y8L7_LEAAZ</name>
<dbReference type="InterPro" id="IPR002524">
    <property type="entry name" value="Cation_efflux"/>
</dbReference>
<keyword evidence="5 6" id="KW-0472">Membrane</keyword>
<comment type="subcellular location">
    <subcellularLocation>
        <location evidence="1">Membrane</location>
        <topology evidence="1">Multi-pass membrane protein</topology>
    </subcellularLocation>
</comment>
<evidence type="ECO:0000256" key="4">
    <source>
        <dbReference type="ARBA" id="ARBA00022989"/>
    </source>
</evidence>
<dbReference type="KEGG" id="taz:TREAZ_2241"/>
<feature type="transmembrane region" description="Helical" evidence="6">
    <location>
        <begin position="12"/>
        <end position="34"/>
    </location>
</feature>
<dbReference type="InParanoid" id="F5Y8L7"/>
<dbReference type="SUPFAM" id="SSF161111">
    <property type="entry name" value="Cation efflux protein transmembrane domain-like"/>
    <property type="match status" value="1"/>
</dbReference>
<dbReference type="InterPro" id="IPR027470">
    <property type="entry name" value="Cation_efflux_CTD"/>
</dbReference>
<reference evidence="9 10" key="2">
    <citation type="journal article" date="2011" name="ISME J.">
        <title>RNA-seq reveals cooperative metabolic interactions between two termite-gut spirochete species in co-culture.</title>
        <authorList>
            <person name="Rosenthal A.Z."/>
            <person name="Matson E.G."/>
            <person name="Eldar A."/>
            <person name="Leadbetter J.R."/>
        </authorList>
    </citation>
    <scope>NUCLEOTIDE SEQUENCE [LARGE SCALE GENOMIC DNA]</scope>
    <source>
        <strain evidence="10">ATCC BAA-888 / DSM 13862 / ZAS-9</strain>
    </source>
</reference>
<dbReference type="Gene3D" id="3.30.70.1350">
    <property type="entry name" value="Cation efflux protein, cytoplasmic domain"/>
    <property type="match status" value="1"/>
</dbReference>
<dbReference type="Gene3D" id="1.20.1510.10">
    <property type="entry name" value="Cation efflux protein transmembrane domain"/>
    <property type="match status" value="1"/>
</dbReference>
<evidence type="ECO:0000256" key="2">
    <source>
        <dbReference type="ARBA" id="ARBA00022448"/>
    </source>
</evidence>
<accession>F5Y8L7</accession>
<dbReference type="PANTHER" id="PTHR43840:SF50">
    <property type="entry name" value="MANGANESE EFFLUX SYSTEM PROTEIN MNES"/>
    <property type="match status" value="1"/>
</dbReference>
<dbReference type="GO" id="GO:0008324">
    <property type="term" value="F:monoatomic cation transmembrane transporter activity"/>
    <property type="evidence" value="ECO:0007669"/>
    <property type="project" value="InterPro"/>
</dbReference>